<comment type="caution">
    <text evidence="1">The sequence shown here is derived from an EMBL/GenBank/DDBJ whole genome shotgun (WGS) entry which is preliminary data.</text>
</comment>
<reference evidence="1 2" key="1">
    <citation type="submission" date="2022-06" db="EMBL/GenBank/DDBJ databases">
        <title>Isolation of gut microbiota from human fecal samples.</title>
        <authorList>
            <person name="Pamer E.G."/>
            <person name="Barat B."/>
            <person name="Waligurski E."/>
            <person name="Medina S."/>
            <person name="Paddock L."/>
            <person name="Mostad J."/>
        </authorList>
    </citation>
    <scope>NUCLEOTIDE SEQUENCE [LARGE SCALE GENOMIC DNA]</scope>
    <source>
        <strain evidence="1 2">DFI.1.1</strain>
    </source>
</reference>
<dbReference type="InterPro" id="IPR023811">
    <property type="entry name" value="CHP04076"/>
</dbReference>
<accession>A0ABT1SQY8</accession>
<evidence type="ECO:0000313" key="2">
    <source>
        <dbReference type="Proteomes" id="UP001206692"/>
    </source>
</evidence>
<dbReference type="Proteomes" id="UP001206692">
    <property type="component" value="Unassembled WGS sequence"/>
</dbReference>
<name>A0ABT1SQY8_9FIRM</name>
<keyword evidence="2" id="KW-1185">Reference proteome</keyword>
<gene>
    <name evidence="1" type="ORF">NE675_04455</name>
</gene>
<dbReference type="EMBL" id="JANGEW010000006">
    <property type="protein sequence ID" value="MCQ5342286.1"/>
    <property type="molecule type" value="Genomic_DNA"/>
</dbReference>
<dbReference type="RefSeq" id="WP_062412358.1">
    <property type="nucleotide sequence ID" value="NZ_JAJCIO010000015.1"/>
</dbReference>
<organism evidence="1 2">
    <name type="scientific">Megasphaera massiliensis</name>
    <dbReference type="NCBI Taxonomy" id="1232428"/>
    <lineage>
        <taxon>Bacteria</taxon>
        <taxon>Bacillati</taxon>
        <taxon>Bacillota</taxon>
        <taxon>Negativicutes</taxon>
        <taxon>Veillonellales</taxon>
        <taxon>Veillonellaceae</taxon>
        <taxon>Megasphaera</taxon>
    </lineage>
</organism>
<dbReference type="NCBIfam" id="TIGR04076">
    <property type="entry name" value="TIGR04076 family protein"/>
    <property type="match status" value="1"/>
</dbReference>
<evidence type="ECO:0000313" key="1">
    <source>
        <dbReference type="EMBL" id="MCQ5342286.1"/>
    </source>
</evidence>
<protein>
    <submittedName>
        <fullName evidence="1">TIGR04076 family protein</fullName>
    </submittedName>
</protein>
<proteinExistence type="predicted"/>
<sequence>MKHKVKVTILDKKLYPELQQQYCADPKSGACPCYHVGDEYIFERTEENDSFWRMGLDTLVTSHGDRDTTAGGPRIPHCSEAWDAISRYIYTGLQGGSIMKGWMKKENTMITCCNDGTRPVIFKIERIDED</sequence>